<protein>
    <recommendedName>
        <fullName evidence="3">DHHW protein</fullName>
    </recommendedName>
</protein>
<dbReference type="Proteomes" id="UP000461585">
    <property type="component" value="Unassembled WGS sequence"/>
</dbReference>
<keyword evidence="2" id="KW-1185">Reference proteome</keyword>
<evidence type="ECO:0000313" key="2">
    <source>
        <dbReference type="Proteomes" id="UP000461585"/>
    </source>
</evidence>
<reference evidence="1 2" key="1">
    <citation type="submission" date="2020-01" db="EMBL/GenBank/DDBJ databases">
        <title>Anaeroalcalibacter tamaniensis gen. nov., sp. nov., moderately halophilic strictly anaerobic fermenter bacterium from mud volcano of Taman peninsula.</title>
        <authorList>
            <person name="Frolova A."/>
            <person name="Merkel A.Y."/>
            <person name="Slobodkin A.I."/>
        </authorList>
    </citation>
    <scope>NUCLEOTIDE SEQUENCE [LARGE SCALE GENOMIC DNA]</scope>
    <source>
        <strain evidence="1 2">F-3ap</strain>
    </source>
</reference>
<dbReference type="EMBL" id="JAAEEH010000009">
    <property type="protein sequence ID" value="NDL67057.1"/>
    <property type="molecule type" value="Genomic_DNA"/>
</dbReference>
<sequence>MKRQRRALLTIGLTGGLLLGTMALQVLGEDPAVSLWERRKLARFPEASVEKLLEGRLVPELEAYLADSFPFRDGFRRVKALLETQVFGKLDTNGYYKADGHISRLAYPLEEAQVALAAKKMQEIQKRHLGGMKVHYAAIPDKNYYLAEPNGYPSMDYGRLTEILQEDLRDMAPIDLFDCLDREDYYKTDPHWRQERLDRVVRRLGEEMGFVPTPFDRYERKVRPGFYGAYAGQSALGTKPEELVHLMGGGILETKAYHADKDEWTGVYVESADLAMDGYSYYLGGAAALQVLVNPAGETGRELILFRDSFAAPLAPLLMEAYDKVTLVDLRYMPSGLLGEHIDFGDQDVLFLYSTLVLNNGGVLR</sequence>
<comment type="caution">
    <text evidence="1">The sequence shown here is derived from an EMBL/GenBank/DDBJ whole genome shotgun (WGS) entry which is preliminary data.</text>
</comment>
<gene>
    <name evidence="1" type="ORF">GXN74_04750</name>
</gene>
<organism evidence="1 2">
    <name type="scientific">Anaerotalea alkaliphila</name>
    <dbReference type="NCBI Taxonomy" id="2662126"/>
    <lineage>
        <taxon>Bacteria</taxon>
        <taxon>Bacillati</taxon>
        <taxon>Bacillota</taxon>
        <taxon>Clostridia</taxon>
        <taxon>Eubacteriales</taxon>
        <taxon>Anaerotalea</taxon>
    </lineage>
</organism>
<dbReference type="AlphaFoldDB" id="A0A7X5HUR8"/>
<evidence type="ECO:0000313" key="1">
    <source>
        <dbReference type="EMBL" id="NDL67057.1"/>
    </source>
</evidence>
<name>A0A7X5HUR8_9FIRM</name>
<proteinExistence type="predicted"/>
<accession>A0A7X5HUR8</accession>
<evidence type="ECO:0008006" key="3">
    <source>
        <dbReference type="Google" id="ProtNLM"/>
    </source>
</evidence>
<dbReference type="RefSeq" id="WP_162369783.1">
    <property type="nucleotide sequence ID" value="NZ_JAAEEH010000009.1"/>
</dbReference>